<dbReference type="InterPro" id="IPR016024">
    <property type="entry name" value="ARM-type_fold"/>
</dbReference>
<dbReference type="RefSeq" id="XP_010777362.1">
    <property type="nucleotide sequence ID" value="XM_010779060.1"/>
</dbReference>
<dbReference type="Proteomes" id="UP000504611">
    <property type="component" value="Unplaced"/>
</dbReference>
<evidence type="ECO:0000313" key="1">
    <source>
        <dbReference type="Proteomes" id="UP000504611"/>
    </source>
</evidence>
<dbReference type="AlphaFoldDB" id="A0A6I9NL85"/>
<protein>
    <submittedName>
        <fullName evidence="2">Serine/threonine-protein kinase mTOR-like</fullName>
    </submittedName>
</protein>
<sequence>MVIMSGTATVLQQFVSGLKSRSEDTRAKSAKDLQHYVTTELRELSQDEATTFYDELNHHIFELVSSSDVNEKKGGILAIVSLIGVEGGNATRISRFANYLRNLLPSSDPVVMEMASKAMGHLSMAGDTFTAEYVEFEVKRALEWLGADRNEGRRHASHVP</sequence>
<dbReference type="KEGG" id="ncc:104952269"/>
<dbReference type="Gene3D" id="1.25.10.10">
    <property type="entry name" value="Leucine-rich Repeat Variant"/>
    <property type="match status" value="1"/>
</dbReference>
<reference evidence="2" key="1">
    <citation type="submission" date="2025-08" db="UniProtKB">
        <authorList>
            <consortium name="RefSeq"/>
        </authorList>
    </citation>
    <scope>IDENTIFICATION</scope>
    <source>
        <tissue evidence="2">Muscle</tissue>
    </source>
</reference>
<name>A0A6I9NL85_9TELE</name>
<dbReference type="GeneID" id="104952269"/>
<organism evidence="1 2">
    <name type="scientific">Notothenia coriiceps</name>
    <name type="common">black rockcod</name>
    <dbReference type="NCBI Taxonomy" id="8208"/>
    <lineage>
        <taxon>Eukaryota</taxon>
        <taxon>Metazoa</taxon>
        <taxon>Chordata</taxon>
        <taxon>Craniata</taxon>
        <taxon>Vertebrata</taxon>
        <taxon>Euteleostomi</taxon>
        <taxon>Actinopterygii</taxon>
        <taxon>Neopterygii</taxon>
        <taxon>Teleostei</taxon>
        <taxon>Neoteleostei</taxon>
        <taxon>Acanthomorphata</taxon>
        <taxon>Eupercaria</taxon>
        <taxon>Perciformes</taxon>
        <taxon>Notothenioidei</taxon>
        <taxon>Nototheniidae</taxon>
        <taxon>Notothenia</taxon>
    </lineage>
</organism>
<keyword evidence="1" id="KW-1185">Reference proteome</keyword>
<dbReference type="OrthoDB" id="2250022at2759"/>
<dbReference type="SUPFAM" id="SSF48371">
    <property type="entry name" value="ARM repeat"/>
    <property type="match status" value="1"/>
</dbReference>
<evidence type="ECO:0000313" key="2">
    <source>
        <dbReference type="RefSeq" id="XP_010777362.1"/>
    </source>
</evidence>
<accession>A0A6I9NL85</accession>
<proteinExistence type="predicted"/>
<gene>
    <name evidence="2" type="primary">LOC104952269</name>
</gene>
<dbReference type="InterPro" id="IPR011989">
    <property type="entry name" value="ARM-like"/>
</dbReference>